<feature type="compositionally biased region" description="Basic and acidic residues" evidence="1">
    <location>
        <begin position="58"/>
        <end position="71"/>
    </location>
</feature>
<keyword evidence="3" id="KW-1185">Reference proteome</keyword>
<dbReference type="AlphaFoldDB" id="A0A9D4DXB3"/>
<evidence type="ECO:0000313" key="2">
    <source>
        <dbReference type="EMBL" id="KAH3768535.1"/>
    </source>
</evidence>
<reference evidence="2" key="1">
    <citation type="journal article" date="2019" name="bioRxiv">
        <title>The Genome of the Zebra Mussel, Dreissena polymorpha: A Resource for Invasive Species Research.</title>
        <authorList>
            <person name="McCartney M.A."/>
            <person name="Auch B."/>
            <person name="Kono T."/>
            <person name="Mallez S."/>
            <person name="Zhang Y."/>
            <person name="Obille A."/>
            <person name="Becker A."/>
            <person name="Abrahante J.E."/>
            <person name="Garbe J."/>
            <person name="Badalamenti J.P."/>
            <person name="Herman A."/>
            <person name="Mangelson H."/>
            <person name="Liachko I."/>
            <person name="Sullivan S."/>
            <person name="Sone E.D."/>
            <person name="Koren S."/>
            <person name="Silverstein K.A.T."/>
            <person name="Beckman K.B."/>
            <person name="Gohl D.M."/>
        </authorList>
    </citation>
    <scope>NUCLEOTIDE SEQUENCE</scope>
    <source>
        <strain evidence="2">Duluth1</strain>
        <tissue evidence="2">Whole animal</tissue>
    </source>
</reference>
<accession>A0A9D4DXB3</accession>
<protein>
    <submittedName>
        <fullName evidence="2">Uncharacterized protein</fullName>
    </submittedName>
</protein>
<reference evidence="2" key="2">
    <citation type="submission" date="2020-11" db="EMBL/GenBank/DDBJ databases">
        <authorList>
            <person name="McCartney M.A."/>
            <person name="Auch B."/>
            <person name="Kono T."/>
            <person name="Mallez S."/>
            <person name="Becker A."/>
            <person name="Gohl D.M."/>
            <person name="Silverstein K.A.T."/>
            <person name="Koren S."/>
            <person name="Bechman K.B."/>
            <person name="Herman A."/>
            <person name="Abrahante J.E."/>
            <person name="Garbe J."/>
        </authorList>
    </citation>
    <scope>NUCLEOTIDE SEQUENCE</scope>
    <source>
        <strain evidence="2">Duluth1</strain>
        <tissue evidence="2">Whole animal</tissue>
    </source>
</reference>
<sequence>MGNANKKPLSDECDTDSDSSSDSRSGEIILVDLTDSEEDLNPADAKVITNPYPDALNDVEKYSDGGTKTHEMEKEQAVIKRGLHDIDDTASQSKNAAVLWTMQHSTQNRHCYDVLSCL</sequence>
<organism evidence="2 3">
    <name type="scientific">Dreissena polymorpha</name>
    <name type="common">Zebra mussel</name>
    <name type="synonym">Mytilus polymorpha</name>
    <dbReference type="NCBI Taxonomy" id="45954"/>
    <lineage>
        <taxon>Eukaryota</taxon>
        <taxon>Metazoa</taxon>
        <taxon>Spiralia</taxon>
        <taxon>Lophotrochozoa</taxon>
        <taxon>Mollusca</taxon>
        <taxon>Bivalvia</taxon>
        <taxon>Autobranchia</taxon>
        <taxon>Heteroconchia</taxon>
        <taxon>Euheterodonta</taxon>
        <taxon>Imparidentia</taxon>
        <taxon>Neoheterodontei</taxon>
        <taxon>Myida</taxon>
        <taxon>Dreissenoidea</taxon>
        <taxon>Dreissenidae</taxon>
        <taxon>Dreissena</taxon>
    </lineage>
</organism>
<gene>
    <name evidence="2" type="ORF">DPMN_169749</name>
</gene>
<evidence type="ECO:0000313" key="3">
    <source>
        <dbReference type="Proteomes" id="UP000828390"/>
    </source>
</evidence>
<dbReference type="Proteomes" id="UP000828390">
    <property type="component" value="Unassembled WGS sequence"/>
</dbReference>
<name>A0A9D4DXB3_DREPO</name>
<feature type="region of interest" description="Disordered" evidence="1">
    <location>
        <begin position="1"/>
        <end position="71"/>
    </location>
</feature>
<evidence type="ECO:0000256" key="1">
    <source>
        <dbReference type="SAM" id="MobiDB-lite"/>
    </source>
</evidence>
<comment type="caution">
    <text evidence="2">The sequence shown here is derived from an EMBL/GenBank/DDBJ whole genome shotgun (WGS) entry which is preliminary data.</text>
</comment>
<dbReference type="EMBL" id="JAIWYP010000009">
    <property type="protein sequence ID" value="KAH3768535.1"/>
    <property type="molecule type" value="Genomic_DNA"/>
</dbReference>
<proteinExistence type="predicted"/>